<proteinExistence type="inferred from homology"/>
<sequence>MTFRQSLPMAVTMLTLACGLAALEAARTGAWDASLRLILLAAIADGVDGPLARWLGATSAMGEQLDSLADMVAFGIAPAFLFSAYYDRVPDAVRFGGALVFVLAGAYRLARYHAQPTDGAFCGLPITVAGPLLTATVAGPFGAGAREAGAVGIGLAALMACHHPFPPFAQPRRWLLPAIAAASLPVALWPRGETLAVVVALTFGLYVVWGLVGRVVNDDVPRIDGEVREVVGPRP</sequence>
<dbReference type="PROSITE" id="PS51257">
    <property type="entry name" value="PROKAR_LIPOPROTEIN"/>
    <property type="match status" value="1"/>
</dbReference>
<evidence type="ECO:0000256" key="1">
    <source>
        <dbReference type="ARBA" id="ARBA00022679"/>
    </source>
</evidence>
<dbReference type="EC" id="2.7.8.8" evidence="4"/>
<dbReference type="EMBL" id="CADCWL010000005">
    <property type="protein sequence ID" value="CAA9543494.1"/>
    <property type="molecule type" value="Genomic_DNA"/>
</dbReference>
<dbReference type="InterPro" id="IPR000462">
    <property type="entry name" value="CDP-OH_P_trans"/>
</dbReference>
<evidence type="ECO:0000313" key="4">
    <source>
        <dbReference type="EMBL" id="CAA9543494.1"/>
    </source>
</evidence>
<dbReference type="Gene3D" id="1.20.120.1760">
    <property type="match status" value="1"/>
</dbReference>
<dbReference type="GO" id="GO:0008654">
    <property type="term" value="P:phospholipid biosynthetic process"/>
    <property type="evidence" value="ECO:0007669"/>
    <property type="project" value="InterPro"/>
</dbReference>
<feature type="transmembrane region" description="Helical" evidence="3">
    <location>
        <begin position="68"/>
        <end position="86"/>
    </location>
</feature>
<feature type="transmembrane region" description="Helical" evidence="3">
    <location>
        <begin position="148"/>
        <end position="165"/>
    </location>
</feature>
<keyword evidence="3" id="KW-0472">Membrane</keyword>
<feature type="transmembrane region" description="Helical" evidence="3">
    <location>
        <begin position="122"/>
        <end position="142"/>
    </location>
</feature>
<evidence type="ECO:0000256" key="2">
    <source>
        <dbReference type="RuleBase" id="RU003750"/>
    </source>
</evidence>
<reference evidence="4" key="1">
    <citation type="submission" date="2020-02" db="EMBL/GenBank/DDBJ databases">
        <authorList>
            <person name="Meier V. D."/>
        </authorList>
    </citation>
    <scope>NUCLEOTIDE SEQUENCE</scope>
    <source>
        <strain evidence="4">AVDCRST_MAG19</strain>
    </source>
</reference>
<dbReference type="PROSITE" id="PS00379">
    <property type="entry name" value="CDP_ALCOHOL_P_TRANSF"/>
    <property type="match status" value="1"/>
</dbReference>
<gene>
    <name evidence="4" type="ORF">AVDCRST_MAG19-110</name>
</gene>
<dbReference type="InterPro" id="IPR048254">
    <property type="entry name" value="CDP_ALCOHOL_P_TRANSF_CS"/>
</dbReference>
<keyword evidence="3" id="KW-0812">Transmembrane</keyword>
<dbReference type="GO" id="GO:0003882">
    <property type="term" value="F:CDP-diacylglycerol-serine O-phosphatidyltransferase activity"/>
    <property type="evidence" value="ECO:0007669"/>
    <property type="project" value="UniProtKB-EC"/>
</dbReference>
<organism evidence="4">
    <name type="scientific">uncultured Thermomicrobiales bacterium</name>
    <dbReference type="NCBI Taxonomy" id="1645740"/>
    <lineage>
        <taxon>Bacteria</taxon>
        <taxon>Pseudomonadati</taxon>
        <taxon>Thermomicrobiota</taxon>
        <taxon>Thermomicrobia</taxon>
        <taxon>Thermomicrobiales</taxon>
        <taxon>environmental samples</taxon>
    </lineage>
</organism>
<feature type="transmembrane region" description="Helical" evidence="3">
    <location>
        <begin position="92"/>
        <end position="110"/>
    </location>
</feature>
<comment type="similarity">
    <text evidence="2">Belongs to the CDP-alcohol phosphatidyltransferase class-I family.</text>
</comment>
<accession>A0A6J4U869</accession>
<dbReference type="Pfam" id="PF01066">
    <property type="entry name" value="CDP-OH_P_transf"/>
    <property type="match status" value="1"/>
</dbReference>
<keyword evidence="1 2" id="KW-0808">Transferase</keyword>
<dbReference type="AlphaFoldDB" id="A0A6J4U869"/>
<protein>
    <submittedName>
        <fullName evidence="4">CDP-diacylglycerol--serine O-phosphatidyltransferase</fullName>
        <ecNumber evidence="4">2.7.8.8</ecNumber>
    </submittedName>
</protein>
<dbReference type="InterPro" id="IPR043130">
    <property type="entry name" value="CDP-OH_PTrfase_TM_dom"/>
</dbReference>
<name>A0A6J4U869_9BACT</name>
<feature type="transmembrane region" description="Helical" evidence="3">
    <location>
        <begin position="195"/>
        <end position="212"/>
    </location>
</feature>
<keyword evidence="3" id="KW-1133">Transmembrane helix</keyword>
<dbReference type="GO" id="GO:0016020">
    <property type="term" value="C:membrane"/>
    <property type="evidence" value="ECO:0007669"/>
    <property type="project" value="InterPro"/>
</dbReference>
<evidence type="ECO:0000256" key="3">
    <source>
        <dbReference type="SAM" id="Phobius"/>
    </source>
</evidence>